<sequence length="351" mass="39086">MLYVDLETSSGPFSFRYSIATPTSHSAQQIAPEIPCILFLHSGYVAQECFEFQFCDANLRQFNLIAVDMRGYGETIGTIGDVQFTPSESAVDVDQIMGKLGLPPCHIFGLSNGCAVALELAIRSPSRVSSLTMCSPPPTKEPEIVSSGHLEVYDDWVLMNLTANGTVRPETDTTYQQMALEVMTGTHQLLYNHIRDDDVIAVARFGLMVGKRNWAGSSEKIKQAYKTSVEWFEKRRHVPFEELKSITMPLSLIHCREDVAYPIEHAKEWEALLIKAGVRVTLHEVPGTHYGSVTNPVEVNTVLYDTVVSCHPQMINKPYIVRKPGQRKLLTPFTQLLVEGVGYSPDSSDSD</sequence>
<dbReference type="EMBL" id="KN817526">
    <property type="protein sequence ID" value="KJA26836.1"/>
    <property type="molecule type" value="Genomic_DNA"/>
</dbReference>
<dbReference type="OMA" id="HAKEWEA"/>
<dbReference type="GO" id="GO:0016020">
    <property type="term" value="C:membrane"/>
    <property type="evidence" value="ECO:0007669"/>
    <property type="project" value="TreeGrafter"/>
</dbReference>
<keyword evidence="3" id="KW-1185">Reference proteome</keyword>
<dbReference type="PANTHER" id="PTHR43798">
    <property type="entry name" value="MONOACYLGLYCEROL LIPASE"/>
    <property type="match status" value="1"/>
</dbReference>
<dbReference type="InterPro" id="IPR029058">
    <property type="entry name" value="AB_hydrolase_fold"/>
</dbReference>
<dbReference type="Proteomes" id="UP000054270">
    <property type="component" value="Unassembled WGS sequence"/>
</dbReference>
<name>A0A0D2PE36_HYPSF</name>
<evidence type="ECO:0000313" key="3">
    <source>
        <dbReference type="Proteomes" id="UP000054270"/>
    </source>
</evidence>
<dbReference type="Gene3D" id="3.40.50.1820">
    <property type="entry name" value="alpha/beta hydrolase"/>
    <property type="match status" value="1"/>
</dbReference>
<dbReference type="PRINTS" id="PR00111">
    <property type="entry name" value="ABHYDROLASE"/>
</dbReference>
<reference evidence="3" key="1">
    <citation type="submission" date="2014-04" db="EMBL/GenBank/DDBJ databases">
        <title>Evolutionary Origins and Diversification of the Mycorrhizal Mutualists.</title>
        <authorList>
            <consortium name="DOE Joint Genome Institute"/>
            <consortium name="Mycorrhizal Genomics Consortium"/>
            <person name="Kohler A."/>
            <person name="Kuo A."/>
            <person name="Nagy L.G."/>
            <person name="Floudas D."/>
            <person name="Copeland A."/>
            <person name="Barry K.W."/>
            <person name="Cichocki N."/>
            <person name="Veneault-Fourrey C."/>
            <person name="LaButti K."/>
            <person name="Lindquist E.A."/>
            <person name="Lipzen A."/>
            <person name="Lundell T."/>
            <person name="Morin E."/>
            <person name="Murat C."/>
            <person name="Riley R."/>
            <person name="Ohm R."/>
            <person name="Sun H."/>
            <person name="Tunlid A."/>
            <person name="Henrissat B."/>
            <person name="Grigoriev I.V."/>
            <person name="Hibbett D.S."/>
            <person name="Martin F."/>
        </authorList>
    </citation>
    <scope>NUCLEOTIDE SEQUENCE [LARGE SCALE GENOMIC DNA]</scope>
    <source>
        <strain evidence="3">FD-334 SS-4</strain>
    </source>
</reference>
<evidence type="ECO:0000259" key="1">
    <source>
        <dbReference type="Pfam" id="PF00561"/>
    </source>
</evidence>
<gene>
    <name evidence="2" type="ORF">HYPSUDRAFT_132354</name>
</gene>
<feature type="domain" description="AB hydrolase-1" evidence="1">
    <location>
        <begin position="54"/>
        <end position="167"/>
    </location>
</feature>
<dbReference type="InterPro" id="IPR000073">
    <property type="entry name" value="AB_hydrolase_1"/>
</dbReference>
<dbReference type="Pfam" id="PF00561">
    <property type="entry name" value="Abhydrolase_1"/>
    <property type="match status" value="1"/>
</dbReference>
<dbReference type="SUPFAM" id="SSF53474">
    <property type="entry name" value="alpha/beta-Hydrolases"/>
    <property type="match status" value="1"/>
</dbReference>
<dbReference type="InterPro" id="IPR050266">
    <property type="entry name" value="AB_hydrolase_sf"/>
</dbReference>
<accession>A0A0D2PE36</accession>
<dbReference type="OrthoDB" id="19657at2759"/>
<protein>
    <recommendedName>
        <fullName evidence="1">AB hydrolase-1 domain-containing protein</fullName>
    </recommendedName>
</protein>
<dbReference type="STRING" id="945553.A0A0D2PE36"/>
<dbReference type="PANTHER" id="PTHR43798:SF33">
    <property type="entry name" value="HYDROLASE, PUTATIVE (AFU_ORTHOLOGUE AFUA_2G14860)-RELATED"/>
    <property type="match status" value="1"/>
</dbReference>
<evidence type="ECO:0000313" key="2">
    <source>
        <dbReference type="EMBL" id="KJA26836.1"/>
    </source>
</evidence>
<organism evidence="2 3">
    <name type="scientific">Hypholoma sublateritium (strain FD-334 SS-4)</name>
    <dbReference type="NCBI Taxonomy" id="945553"/>
    <lineage>
        <taxon>Eukaryota</taxon>
        <taxon>Fungi</taxon>
        <taxon>Dikarya</taxon>
        <taxon>Basidiomycota</taxon>
        <taxon>Agaricomycotina</taxon>
        <taxon>Agaricomycetes</taxon>
        <taxon>Agaricomycetidae</taxon>
        <taxon>Agaricales</taxon>
        <taxon>Agaricineae</taxon>
        <taxon>Strophariaceae</taxon>
        <taxon>Hypholoma</taxon>
    </lineage>
</organism>
<proteinExistence type="predicted"/>
<dbReference type="AlphaFoldDB" id="A0A0D2PE36"/>